<reference evidence="2 3" key="1">
    <citation type="journal article" date="2014" name="Int. J. Syst. Evol. Microbiol.">
        <title>Complete genome sequence of Corynebacterium casei LMG S-19264T (=DSM 44701T), isolated from a smear-ripened cheese.</title>
        <authorList>
            <consortium name="US DOE Joint Genome Institute (JGI-PGF)"/>
            <person name="Walter F."/>
            <person name="Albersmeier A."/>
            <person name="Kalinowski J."/>
            <person name="Ruckert C."/>
        </authorList>
    </citation>
    <scope>NUCLEOTIDE SEQUENCE [LARGE SCALE GENOMIC DNA]</scope>
    <source>
        <strain evidence="2 3">CGMCC 1.15896</strain>
    </source>
</reference>
<accession>A0A916W0E5</accession>
<gene>
    <name evidence="2" type="ORF">GCM10011499_28010</name>
</gene>
<comment type="caution">
    <text evidence="2">The sequence shown here is derived from an EMBL/GenBank/DDBJ whole genome shotgun (WGS) entry which is preliminary data.</text>
</comment>
<evidence type="ECO:0000313" key="3">
    <source>
        <dbReference type="Proteomes" id="UP000596977"/>
    </source>
</evidence>
<feature type="region of interest" description="Disordered" evidence="1">
    <location>
        <begin position="1"/>
        <end position="25"/>
    </location>
</feature>
<proteinExistence type="predicted"/>
<sequence>MLRPNGSLRLGRGEGYKAASGKNEADHQGLNKVFDAHIEAVLLPIAEKWVLTVFVSGSATALSTGQS</sequence>
<protein>
    <submittedName>
        <fullName evidence="2">Uncharacterized protein</fullName>
    </submittedName>
</protein>
<organism evidence="2 3">
    <name type="scientific">Pelagibacterium lentulum</name>
    <dbReference type="NCBI Taxonomy" id="2029865"/>
    <lineage>
        <taxon>Bacteria</taxon>
        <taxon>Pseudomonadati</taxon>
        <taxon>Pseudomonadota</taxon>
        <taxon>Alphaproteobacteria</taxon>
        <taxon>Hyphomicrobiales</taxon>
        <taxon>Devosiaceae</taxon>
        <taxon>Pelagibacterium</taxon>
    </lineage>
</organism>
<dbReference type="EMBL" id="BMKB01000004">
    <property type="protein sequence ID" value="GGA56268.1"/>
    <property type="molecule type" value="Genomic_DNA"/>
</dbReference>
<dbReference type="Proteomes" id="UP000596977">
    <property type="component" value="Unassembled WGS sequence"/>
</dbReference>
<keyword evidence="3" id="KW-1185">Reference proteome</keyword>
<evidence type="ECO:0000256" key="1">
    <source>
        <dbReference type="SAM" id="MobiDB-lite"/>
    </source>
</evidence>
<evidence type="ECO:0000313" key="2">
    <source>
        <dbReference type="EMBL" id="GGA56268.1"/>
    </source>
</evidence>
<name>A0A916W0E5_9HYPH</name>
<dbReference type="AlphaFoldDB" id="A0A916W0E5"/>